<comment type="subcellular location">
    <subcellularLocation>
        <location evidence="1 7">Cell membrane</location>
        <topology evidence="1 7">Multi-pass membrane protein</topology>
    </subcellularLocation>
</comment>
<dbReference type="InterPro" id="IPR035906">
    <property type="entry name" value="MetI-like_sf"/>
</dbReference>
<dbReference type="GO" id="GO:0005886">
    <property type="term" value="C:plasma membrane"/>
    <property type="evidence" value="ECO:0007669"/>
    <property type="project" value="UniProtKB-SubCell"/>
</dbReference>
<dbReference type="SUPFAM" id="SSF161098">
    <property type="entry name" value="MetI-like"/>
    <property type="match status" value="1"/>
</dbReference>
<dbReference type="Proteomes" id="UP000617426">
    <property type="component" value="Unassembled WGS sequence"/>
</dbReference>
<feature type="transmembrane region" description="Helical" evidence="7">
    <location>
        <begin position="21"/>
        <end position="39"/>
    </location>
</feature>
<evidence type="ECO:0000256" key="4">
    <source>
        <dbReference type="ARBA" id="ARBA00022692"/>
    </source>
</evidence>
<comment type="similarity">
    <text evidence="7">Belongs to the binding-protein-dependent transport system permease family.</text>
</comment>
<dbReference type="AlphaFoldDB" id="A0A923E356"/>
<feature type="transmembrane region" description="Helical" evidence="7">
    <location>
        <begin position="113"/>
        <end position="135"/>
    </location>
</feature>
<evidence type="ECO:0000313" key="10">
    <source>
        <dbReference type="Proteomes" id="UP000617426"/>
    </source>
</evidence>
<feature type="transmembrane region" description="Helical" evidence="7">
    <location>
        <begin position="82"/>
        <end position="104"/>
    </location>
</feature>
<dbReference type="PROSITE" id="PS50928">
    <property type="entry name" value="ABC_TM1"/>
    <property type="match status" value="1"/>
</dbReference>
<comment type="caution">
    <text evidence="9">The sequence shown here is derived from an EMBL/GenBank/DDBJ whole genome shotgun (WGS) entry which is preliminary data.</text>
</comment>
<feature type="transmembrane region" description="Helical" evidence="7">
    <location>
        <begin position="248"/>
        <end position="268"/>
    </location>
</feature>
<organism evidence="9 10">
    <name type="scientific">Schaalia hyovaginalis</name>
    <dbReference type="NCBI Taxonomy" id="29316"/>
    <lineage>
        <taxon>Bacteria</taxon>
        <taxon>Bacillati</taxon>
        <taxon>Actinomycetota</taxon>
        <taxon>Actinomycetes</taxon>
        <taxon>Actinomycetales</taxon>
        <taxon>Actinomycetaceae</taxon>
        <taxon>Schaalia</taxon>
    </lineage>
</organism>
<dbReference type="InterPro" id="IPR000515">
    <property type="entry name" value="MetI-like"/>
</dbReference>
<dbReference type="Pfam" id="PF00528">
    <property type="entry name" value="BPD_transp_1"/>
    <property type="match status" value="1"/>
</dbReference>
<keyword evidence="5 7" id="KW-1133">Transmembrane helix</keyword>
<feature type="transmembrane region" description="Helical" evidence="7">
    <location>
        <begin position="147"/>
        <end position="168"/>
    </location>
</feature>
<gene>
    <name evidence="9" type="ORF">HD592_000087</name>
</gene>
<evidence type="ECO:0000256" key="5">
    <source>
        <dbReference type="ARBA" id="ARBA00022989"/>
    </source>
</evidence>
<keyword evidence="3" id="KW-1003">Cell membrane</keyword>
<evidence type="ECO:0000256" key="1">
    <source>
        <dbReference type="ARBA" id="ARBA00004651"/>
    </source>
</evidence>
<feature type="transmembrane region" description="Helical" evidence="7">
    <location>
        <begin position="189"/>
        <end position="211"/>
    </location>
</feature>
<evidence type="ECO:0000313" key="9">
    <source>
        <dbReference type="EMBL" id="MBB6333522.1"/>
    </source>
</evidence>
<evidence type="ECO:0000256" key="2">
    <source>
        <dbReference type="ARBA" id="ARBA00022448"/>
    </source>
</evidence>
<keyword evidence="9" id="KW-0762">Sugar transport</keyword>
<keyword evidence="10" id="KW-1185">Reference proteome</keyword>
<protein>
    <submittedName>
        <fullName evidence="9">Multiple sugar transport system permease protein</fullName>
    </submittedName>
</protein>
<sequence length="285" mass="31062">MRTEGSRPLPRVRFGSLATHLVLALGAIAMFAPFVWMVLTGFKTLPQILKEPLSFIPDPWTTQNFTSAWTQAPFVQAYANSAYITIAIVCGSLITTSMAGYAFARIDFPASRWLFGVVLVSQMIPKQVTLVPFYLLMAKIGWVDSHLALIIPGILVNPFGVFLARQFILSIPKELEEAATVDGASRLRIYWQIILPLIRPGLGALAIIVALDAWNNFLLPLVLLNRSQLFTVPLLLSQFQGQFGGINTGLIMAATAVSTIPMLIAFVIGQKQIMSSLASSGLGGR</sequence>
<dbReference type="PANTHER" id="PTHR43744:SF12">
    <property type="entry name" value="ABC TRANSPORTER PERMEASE PROTEIN MG189-RELATED"/>
    <property type="match status" value="1"/>
</dbReference>
<keyword evidence="2 7" id="KW-0813">Transport</keyword>
<evidence type="ECO:0000256" key="3">
    <source>
        <dbReference type="ARBA" id="ARBA00022475"/>
    </source>
</evidence>
<dbReference type="PANTHER" id="PTHR43744">
    <property type="entry name" value="ABC TRANSPORTER PERMEASE PROTEIN MG189-RELATED-RELATED"/>
    <property type="match status" value="1"/>
</dbReference>
<keyword evidence="4 7" id="KW-0812">Transmembrane</keyword>
<dbReference type="RefSeq" id="WP_184451233.1">
    <property type="nucleotide sequence ID" value="NZ_JACHMK010000001.1"/>
</dbReference>
<evidence type="ECO:0000256" key="7">
    <source>
        <dbReference type="RuleBase" id="RU363032"/>
    </source>
</evidence>
<feature type="domain" description="ABC transmembrane type-1" evidence="8">
    <location>
        <begin position="78"/>
        <end position="269"/>
    </location>
</feature>
<keyword evidence="6 7" id="KW-0472">Membrane</keyword>
<dbReference type="Gene3D" id="1.10.3720.10">
    <property type="entry name" value="MetI-like"/>
    <property type="match status" value="1"/>
</dbReference>
<dbReference type="GO" id="GO:0055085">
    <property type="term" value="P:transmembrane transport"/>
    <property type="evidence" value="ECO:0007669"/>
    <property type="project" value="InterPro"/>
</dbReference>
<evidence type="ECO:0000256" key="6">
    <source>
        <dbReference type="ARBA" id="ARBA00023136"/>
    </source>
</evidence>
<reference evidence="9" key="1">
    <citation type="submission" date="2020-08" db="EMBL/GenBank/DDBJ databases">
        <title>Sequencing the genomes of 1000 actinobacteria strains.</title>
        <authorList>
            <person name="Klenk H.-P."/>
        </authorList>
    </citation>
    <scope>NUCLEOTIDE SEQUENCE</scope>
    <source>
        <strain evidence="9">DSM 10695</strain>
    </source>
</reference>
<evidence type="ECO:0000259" key="8">
    <source>
        <dbReference type="PROSITE" id="PS50928"/>
    </source>
</evidence>
<accession>A0A923E356</accession>
<name>A0A923E356_9ACTO</name>
<dbReference type="CDD" id="cd06261">
    <property type="entry name" value="TM_PBP2"/>
    <property type="match status" value="1"/>
</dbReference>
<proteinExistence type="inferred from homology"/>
<dbReference type="EMBL" id="JACHMK010000001">
    <property type="protein sequence ID" value="MBB6333522.1"/>
    <property type="molecule type" value="Genomic_DNA"/>
</dbReference>